<sequence>MPLNYYKLCKFKAEIKFQPALSHFSDQSVQIDEYLEDLKKYSLKKQNKQRENQEKLKFKDQVMENLEILLSLDYWRGQRFGEQRLPKQNIRDQETQICGFDIETCFSKKLHFNKFFPLKKVLLEQPDNINRDIRISQFSFASFVQFQKCQLFWQKKNQTFYCVEQQKTKKQYSQMIIQNKLRFETRFTVHLILLSRILN</sequence>
<name>A0A8S1YNT3_PAROT</name>
<proteinExistence type="predicted"/>
<accession>A0A8S1YNT3</accession>
<reference evidence="1" key="1">
    <citation type="submission" date="2021-01" db="EMBL/GenBank/DDBJ databases">
        <authorList>
            <consortium name="Genoscope - CEA"/>
            <person name="William W."/>
        </authorList>
    </citation>
    <scope>NUCLEOTIDE SEQUENCE</scope>
</reference>
<dbReference type="AlphaFoldDB" id="A0A8S1YNT3"/>
<dbReference type="Proteomes" id="UP000683925">
    <property type="component" value="Unassembled WGS sequence"/>
</dbReference>
<gene>
    <name evidence="1" type="ORF">POCTA_138.1.T2280004</name>
</gene>
<organism evidence="1 2">
    <name type="scientific">Paramecium octaurelia</name>
    <dbReference type="NCBI Taxonomy" id="43137"/>
    <lineage>
        <taxon>Eukaryota</taxon>
        <taxon>Sar</taxon>
        <taxon>Alveolata</taxon>
        <taxon>Ciliophora</taxon>
        <taxon>Intramacronucleata</taxon>
        <taxon>Oligohymenophorea</taxon>
        <taxon>Peniculida</taxon>
        <taxon>Parameciidae</taxon>
        <taxon>Paramecium</taxon>
    </lineage>
</organism>
<keyword evidence="2" id="KW-1185">Reference proteome</keyword>
<comment type="caution">
    <text evidence="1">The sequence shown here is derived from an EMBL/GenBank/DDBJ whole genome shotgun (WGS) entry which is preliminary data.</text>
</comment>
<dbReference type="EMBL" id="CAJJDP010000232">
    <property type="protein sequence ID" value="CAD8215328.1"/>
    <property type="molecule type" value="Genomic_DNA"/>
</dbReference>
<evidence type="ECO:0000313" key="2">
    <source>
        <dbReference type="Proteomes" id="UP000683925"/>
    </source>
</evidence>
<evidence type="ECO:0000313" key="1">
    <source>
        <dbReference type="EMBL" id="CAD8215328.1"/>
    </source>
</evidence>
<protein>
    <submittedName>
        <fullName evidence="1">Uncharacterized protein</fullName>
    </submittedName>
</protein>